<keyword evidence="7" id="KW-0411">Iron-sulfur</keyword>
<comment type="catalytic activity">
    <reaction evidence="8">
        <text>(sulfur carrier)-H + L-cysteine = (sulfur carrier)-SH + L-alanine</text>
        <dbReference type="Rhea" id="RHEA:43892"/>
        <dbReference type="Rhea" id="RHEA-COMP:14737"/>
        <dbReference type="Rhea" id="RHEA-COMP:14739"/>
        <dbReference type="ChEBI" id="CHEBI:29917"/>
        <dbReference type="ChEBI" id="CHEBI:35235"/>
        <dbReference type="ChEBI" id="CHEBI:57972"/>
        <dbReference type="ChEBI" id="CHEBI:64428"/>
        <dbReference type="EC" id="2.8.1.7"/>
    </reaction>
</comment>
<accession>A0A285VFI3</accession>
<dbReference type="STRING" id="1122622.GCA_000421185_03177"/>
<dbReference type="Pfam" id="PF00266">
    <property type="entry name" value="Aminotran_5"/>
    <property type="match status" value="1"/>
</dbReference>
<evidence type="ECO:0000256" key="3">
    <source>
        <dbReference type="ARBA" id="ARBA00022679"/>
    </source>
</evidence>
<dbReference type="InterPro" id="IPR015422">
    <property type="entry name" value="PyrdxlP-dep_Trfase_small"/>
</dbReference>
<dbReference type="Gene3D" id="3.90.1150.10">
    <property type="entry name" value="Aspartate Aminotransferase, domain 1"/>
    <property type="match status" value="1"/>
</dbReference>
<dbReference type="FunFam" id="3.40.640.10:FF:000084">
    <property type="entry name" value="IscS-like cysteine desulfurase"/>
    <property type="match status" value="1"/>
</dbReference>
<keyword evidence="3" id="KW-0808">Transferase</keyword>
<dbReference type="PIRSF" id="PIRSF005572">
    <property type="entry name" value="NifS"/>
    <property type="match status" value="1"/>
</dbReference>
<organism evidence="10 11">
    <name type="scientific">Ornithinimicrobium cerasi</name>
    <dbReference type="NCBI Taxonomy" id="2248773"/>
    <lineage>
        <taxon>Bacteria</taxon>
        <taxon>Bacillati</taxon>
        <taxon>Actinomycetota</taxon>
        <taxon>Actinomycetes</taxon>
        <taxon>Micrococcales</taxon>
        <taxon>Ornithinimicrobiaceae</taxon>
        <taxon>Ornithinimicrobium</taxon>
    </lineage>
</organism>
<evidence type="ECO:0000256" key="4">
    <source>
        <dbReference type="ARBA" id="ARBA00022723"/>
    </source>
</evidence>
<comment type="similarity">
    <text evidence="2">Belongs to the class-V pyridoxal-phosphate-dependent aminotransferase family. NifS/IscS subfamily.</text>
</comment>
<dbReference type="Gene3D" id="1.10.260.50">
    <property type="match status" value="1"/>
</dbReference>
<keyword evidence="5" id="KW-0663">Pyridoxal phosphate</keyword>
<dbReference type="SUPFAM" id="SSF53383">
    <property type="entry name" value="PLP-dependent transferases"/>
    <property type="match status" value="1"/>
</dbReference>
<dbReference type="Proteomes" id="UP000219688">
    <property type="component" value="Unassembled WGS sequence"/>
</dbReference>
<keyword evidence="6" id="KW-0408">Iron</keyword>
<evidence type="ECO:0000256" key="5">
    <source>
        <dbReference type="ARBA" id="ARBA00022898"/>
    </source>
</evidence>
<dbReference type="InterPro" id="IPR016454">
    <property type="entry name" value="Cysteine_dSase"/>
</dbReference>
<keyword evidence="4" id="KW-0479">Metal-binding</keyword>
<dbReference type="InterPro" id="IPR000192">
    <property type="entry name" value="Aminotrans_V_dom"/>
</dbReference>
<sequence length="405" mass="41280">MPGPAPRHTYLDHAASTPVLDEVVEVVARTMRDHGLGNPSSLHAPGRAARRVVEESRERVAQALGVSPSEVVFTSGGTEGDNLAVKGGYAARVAADPRRDRLVVSGIEHHAVLDAVEHLVATQGARVTWVEPDADGVVHPAVLDDALRADGGPGTVALASVMWANNEVGTVQPVAGLADVAHGHDVPLHSDAVQALGQVPLDLSRVDLGVVTGHKVGGPVGAGAVTVRRDLSPVPLVHGGGQERRLRAGTPDTAGIAGLAEAVCLAVERRAGHAAYLAGLRDALVTGALALDLGITVTGPWEPGDTTRRLAGNAHLRVPDCEGDSLLYLLDAAGVACSTSSACTAGVPRPSHVLLAIGVPEEEARGALRLTLGRGSTAADVAAFLAALPEAVGRARRAHAAGRAG</sequence>
<dbReference type="InterPro" id="IPR015421">
    <property type="entry name" value="PyrdxlP-dep_Trfase_major"/>
</dbReference>
<protein>
    <submittedName>
        <fullName evidence="10">Cysteine desulfurase</fullName>
    </submittedName>
</protein>
<dbReference type="GO" id="GO:0046872">
    <property type="term" value="F:metal ion binding"/>
    <property type="evidence" value="ECO:0007669"/>
    <property type="project" value="UniProtKB-KW"/>
</dbReference>
<evidence type="ECO:0000256" key="8">
    <source>
        <dbReference type="ARBA" id="ARBA00050776"/>
    </source>
</evidence>
<dbReference type="RefSeq" id="WP_097186915.1">
    <property type="nucleotide sequence ID" value="NZ_OBQK01000001.1"/>
</dbReference>
<dbReference type="PANTHER" id="PTHR11601">
    <property type="entry name" value="CYSTEINE DESULFURYLASE FAMILY MEMBER"/>
    <property type="match status" value="1"/>
</dbReference>
<dbReference type="InterPro" id="IPR015424">
    <property type="entry name" value="PyrdxlP-dep_Trfase"/>
</dbReference>
<reference evidence="11" key="1">
    <citation type="submission" date="2017-08" db="EMBL/GenBank/DDBJ databases">
        <authorList>
            <person name="Varghese N."/>
            <person name="Submissions S."/>
        </authorList>
    </citation>
    <scope>NUCLEOTIDE SEQUENCE [LARGE SCALE GENOMIC DNA]</scope>
    <source>
        <strain evidence="11">USBA17B2</strain>
    </source>
</reference>
<proteinExistence type="inferred from homology"/>
<dbReference type="GO" id="GO:0031071">
    <property type="term" value="F:cysteine desulfurase activity"/>
    <property type="evidence" value="ECO:0007669"/>
    <property type="project" value="UniProtKB-EC"/>
</dbReference>
<dbReference type="AlphaFoldDB" id="A0A285VFI3"/>
<name>A0A285VFI3_9MICO</name>
<gene>
    <name evidence="10" type="ORF">SAMN05421879_101786</name>
</gene>
<feature type="domain" description="Aminotransferase class V" evidence="9">
    <location>
        <begin position="9"/>
        <end position="384"/>
    </location>
</feature>
<evidence type="ECO:0000313" key="10">
    <source>
        <dbReference type="EMBL" id="SOC52713.1"/>
    </source>
</evidence>
<evidence type="ECO:0000256" key="7">
    <source>
        <dbReference type="ARBA" id="ARBA00023014"/>
    </source>
</evidence>
<evidence type="ECO:0000313" key="11">
    <source>
        <dbReference type="Proteomes" id="UP000219688"/>
    </source>
</evidence>
<evidence type="ECO:0000259" key="9">
    <source>
        <dbReference type="Pfam" id="PF00266"/>
    </source>
</evidence>
<dbReference type="GO" id="GO:0051536">
    <property type="term" value="F:iron-sulfur cluster binding"/>
    <property type="evidence" value="ECO:0007669"/>
    <property type="project" value="UniProtKB-KW"/>
</dbReference>
<evidence type="ECO:0000256" key="1">
    <source>
        <dbReference type="ARBA" id="ARBA00001933"/>
    </source>
</evidence>
<keyword evidence="11" id="KW-1185">Reference proteome</keyword>
<dbReference type="EMBL" id="OBQK01000001">
    <property type="protein sequence ID" value="SOC52713.1"/>
    <property type="molecule type" value="Genomic_DNA"/>
</dbReference>
<comment type="cofactor">
    <cofactor evidence="1">
        <name>pyridoxal 5'-phosphate</name>
        <dbReference type="ChEBI" id="CHEBI:597326"/>
    </cofactor>
</comment>
<dbReference type="Gene3D" id="3.40.640.10">
    <property type="entry name" value="Type I PLP-dependent aspartate aminotransferase-like (Major domain)"/>
    <property type="match status" value="1"/>
</dbReference>
<dbReference type="PANTHER" id="PTHR11601:SF34">
    <property type="entry name" value="CYSTEINE DESULFURASE"/>
    <property type="match status" value="1"/>
</dbReference>
<evidence type="ECO:0000256" key="6">
    <source>
        <dbReference type="ARBA" id="ARBA00023004"/>
    </source>
</evidence>
<evidence type="ECO:0000256" key="2">
    <source>
        <dbReference type="ARBA" id="ARBA00006490"/>
    </source>
</evidence>